<reference evidence="1" key="1">
    <citation type="submission" date="2024-02" db="EMBL/GenBank/DDBJ databases">
        <title>Metagenome Assembled Genome of Zalaria obscura JY119.</title>
        <authorList>
            <person name="Vighnesh L."/>
            <person name="Jagadeeshwari U."/>
            <person name="Venkata Ramana C."/>
            <person name="Sasikala C."/>
        </authorList>
    </citation>
    <scope>NUCLEOTIDE SEQUENCE</scope>
    <source>
        <strain evidence="1">JY119</strain>
    </source>
</reference>
<evidence type="ECO:0000313" key="2">
    <source>
        <dbReference type="Proteomes" id="UP001320706"/>
    </source>
</evidence>
<gene>
    <name evidence="1" type="ORF">M8818_002829</name>
</gene>
<dbReference type="EMBL" id="JAMKPW020000011">
    <property type="protein sequence ID" value="KAK8213527.1"/>
    <property type="molecule type" value="Genomic_DNA"/>
</dbReference>
<dbReference type="Proteomes" id="UP001320706">
    <property type="component" value="Unassembled WGS sequence"/>
</dbReference>
<name>A0ACC3SH12_9PEZI</name>
<proteinExistence type="predicted"/>
<keyword evidence="2" id="KW-1185">Reference proteome</keyword>
<accession>A0ACC3SH12</accession>
<evidence type="ECO:0000313" key="1">
    <source>
        <dbReference type="EMBL" id="KAK8213527.1"/>
    </source>
</evidence>
<organism evidence="1 2">
    <name type="scientific">Zalaria obscura</name>
    <dbReference type="NCBI Taxonomy" id="2024903"/>
    <lineage>
        <taxon>Eukaryota</taxon>
        <taxon>Fungi</taxon>
        <taxon>Dikarya</taxon>
        <taxon>Ascomycota</taxon>
        <taxon>Pezizomycotina</taxon>
        <taxon>Dothideomycetes</taxon>
        <taxon>Dothideomycetidae</taxon>
        <taxon>Dothideales</taxon>
        <taxon>Zalariaceae</taxon>
        <taxon>Zalaria</taxon>
    </lineage>
</organism>
<sequence>MATLKHSSIGHIQGKQGDGVIQYLGIPYATLKDRFAKAQLAQYPLEGTVDATKLGPSVLSPPNAVDFEQALIQKTLPYEGLSVSDLEGLIVNITVPEGVQAHSKLPVFVFIYGGGFNIGSSSWPEYDFARIIKLSADIGSPVIGVSFNYRLGLPGFLTSSDLRAAGYKPNNGLRDQRTALLWVQKHIAGFGGDPANVTCAGESAGGASVAYHLQSEQPLFRRAVPMSGTPLLVKPMPLQAAEGGYAGALKALGLESKSTEEQIEALLNIPGEEMLEKTGRSVHVGPVEDGEILKGMPSFDVISRPVATSEFPLPGRLWCESLMVGDCAFDGNIMSLQFGPRKAGIGAAFRKHFETVLPEHAAELFEAYGIGPETSDDEAFVAVLRFTNDIGFYAPTIAYASGFAESSSVYQYRFNELNEWEGPWKGESTHILDVAFLFQNYNEHLSTEQRTVAMEFAKLFITFVNGKAPWQPWKLHDSVAMVMEGGKLAVRKDVPTETGRRAVFIDLAKKAGFDSLSATWSQFLHG</sequence>
<comment type="caution">
    <text evidence="1">The sequence shown here is derived from an EMBL/GenBank/DDBJ whole genome shotgun (WGS) entry which is preliminary data.</text>
</comment>
<protein>
    <submittedName>
        <fullName evidence="1">Uncharacterized protein</fullName>
    </submittedName>
</protein>